<dbReference type="Proteomes" id="UP001153404">
    <property type="component" value="Unassembled WGS sequence"/>
</dbReference>
<dbReference type="GO" id="GO:0016787">
    <property type="term" value="F:hydrolase activity"/>
    <property type="evidence" value="ECO:0007669"/>
    <property type="project" value="InterPro"/>
</dbReference>
<dbReference type="SUPFAM" id="SSF53187">
    <property type="entry name" value="Zn-dependent exopeptidases"/>
    <property type="match status" value="1"/>
</dbReference>
<gene>
    <name evidence="1" type="ORF">OMP40_26320</name>
</gene>
<accession>A0A9X4QVH8</accession>
<dbReference type="RefSeq" id="WP_277535790.1">
    <property type="nucleotide sequence ID" value="NZ_JAPDIA010000008.1"/>
</dbReference>
<proteinExistence type="predicted"/>
<comment type="caution">
    <text evidence="1">The sequence shown here is derived from an EMBL/GenBank/DDBJ whole genome shotgun (WGS) entry which is preliminary data.</text>
</comment>
<sequence>MSANPIDWNGAAAPLTDDLIAVRRQLHRFPELSFEERETARLVADRLARLGLTCRTGFGGHGVVADIVGDAAGPTIALRADMDALPIAEETGLPFASERPGAMHACGHDAHTAMLLGAAELLVRSRSTLKGTVRLIFQSAEEINAGAKAMIREGVLEGVGEIYGLHNLPTLSAGFASVRPGPLMGSVDRIEIEIEGKGAHGAIPDQGIDPIVCASAIVMSLQSLVSRETSPFEPVVVTIGSIHGGRR</sequence>
<name>A0A9X4QVH8_9BACL</name>
<reference evidence="1" key="1">
    <citation type="submission" date="2022-10" db="EMBL/GenBank/DDBJ databases">
        <title>Comparative genomic analysis of Cohnella hashimotonis sp. nov., isolated from the International Space Station.</title>
        <authorList>
            <person name="Simpson A."/>
            <person name="Venkateswaran K."/>
        </authorList>
    </citation>
    <scope>NUCLEOTIDE SEQUENCE</scope>
    <source>
        <strain evidence="1">DSM 28161</strain>
    </source>
</reference>
<dbReference type="PANTHER" id="PTHR11014:SF63">
    <property type="entry name" value="METALLOPEPTIDASE, PUTATIVE (AFU_ORTHOLOGUE AFUA_6G09600)-RELATED"/>
    <property type="match status" value="1"/>
</dbReference>
<dbReference type="AlphaFoldDB" id="A0A9X4QVH8"/>
<organism evidence="1 2">
    <name type="scientific">Cohnella rhizosphaerae</name>
    <dbReference type="NCBI Taxonomy" id="1457232"/>
    <lineage>
        <taxon>Bacteria</taxon>
        <taxon>Bacillati</taxon>
        <taxon>Bacillota</taxon>
        <taxon>Bacilli</taxon>
        <taxon>Bacillales</taxon>
        <taxon>Paenibacillaceae</taxon>
        <taxon>Cohnella</taxon>
    </lineage>
</organism>
<dbReference type="Gene3D" id="3.40.630.10">
    <property type="entry name" value="Zn peptidases"/>
    <property type="match status" value="1"/>
</dbReference>
<keyword evidence="2" id="KW-1185">Reference proteome</keyword>
<dbReference type="EMBL" id="JAPDIA010000008">
    <property type="protein sequence ID" value="MDG0812458.1"/>
    <property type="molecule type" value="Genomic_DNA"/>
</dbReference>
<protein>
    <submittedName>
        <fullName evidence="1">Amidohydrolase</fullName>
    </submittedName>
</protein>
<dbReference type="Pfam" id="PF01546">
    <property type="entry name" value="Peptidase_M20"/>
    <property type="match status" value="1"/>
</dbReference>
<dbReference type="Gene3D" id="3.30.70.360">
    <property type="match status" value="1"/>
</dbReference>
<dbReference type="InterPro" id="IPR002933">
    <property type="entry name" value="Peptidase_M20"/>
</dbReference>
<dbReference type="NCBIfam" id="TIGR01891">
    <property type="entry name" value="amidohydrolases"/>
    <property type="match status" value="1"/>
</dbReference>
<dbReference type="InterPro" id="IPR017439">
    <property type="entry name" value="Amidohydrolase"/>
</dbReference>
<dbReference type="PANTHER" id="PTHR11014">
    <property type="entry name" value="PEPTIDASE M20 FAMILY MEMBER"/>
    <property type="match status" value="1"/>
</dbReference>
<evidence type="ECO:0000313" key="2">
    <source>
        <dbReference type="Proteomes" id="UP001153404"/>
    </source>
</evidence>
<evidence type="ECO:0000313" key="1">
    <source>
        <dbReference type="EMBL" id="MDG0812458.1"/>
    </source>
</evidence>